<comment type="caution">
    <text evidence="1">The sequence shown here is derived from an EMBL/GenBank/DDBJ whole genome shotgun (WGS) entry which is preliminary data.</text>
</comment>
<dbReference type="AlphaFoldDB" id="A0A8I3A570"/>
<accession>A0A8I3A570</accession>
<evidence type="ECO:0000313" key="1">
    <source>
        <dbReference type="EMBL" id="KAG6370971.1"/>
    </source>
</evidence>
<dbReference type="EMBL" id="JAGFBS010000041">
    <property type="protein sequence ID" value="KAG6370971.1"/>
    <property type="molecule type" value="Genomic_DNA"/>
</dbReference>
<gene>
    <name evidence="1" type="ORF">JVT61DRAFT_10684</name>
</gene>
<keyword evidence="2" id="KW-1185">Reference proteome</keyword>
<sequence>MQLPALASISTFYTDTSPPKHVIRSFLLALQKVCTSLRLSILHLPISCDIMEPDVVMQNPGQSSTIDLDWNVDLKDSGLLGISSTCQRLKALDINETRGWRATGITPPGAVPPAMSVSTIFLALDTRGYTFPAVPLASCGMYYHCERRRLHHRSRVHPSVGGHLCRSFPAARSSDSEPFILLFKSGEPRDANSAAELADIHELMARGVQAGNRRVSSRLLSALSSGEYRFLMLF</sequence>
<name>A0A8I3A570_9AGAM</name>
<organism evidence="1 2">
    <name type="scientific">Boletus reticuloceps</name>
    <dbReference type="NCBI Taxonomy" id="495285"/>
    <lineage>
        <taxon>Eukaryota</taxon>
        <taxon>Fungi</taxon>
        <taxon>Dikarya</taxon>
        <taxon>Basidiomycota</taxon>
        <taxon>Agaricomycotina</taxon>
        <taxon>Agaricomycetes</taxon>
        <taxon>Agaricomycetidae</taxon>
        <taxon>Boletales</taxon>
        <taxon>Boletineae</taxon>
        <taxon>Boletaceae</taxon>
        <taxon>Boletoideae</taxon>
        <taxon>Boletus</taxon>
    </lineage>
</organism>
<dbReference type="Proteomes" id="UP000683000">
    <property type="component" value="Unassembled WGS sequence"/>
</dbReference>
<proteinExistence type="predicted"/>
<evidence type="ECO:0000313" key="2">
    <source>
        <dbReference type="Proteomes" id="UP000683000"/>
    </source>
</evidence>
<protein>
    <submittedName>
        <fullName evidence="1">Uncharacterized protein</fullName>
    </submittedName>
</protein>
<reference evidence="1" key="1">
    <citation type="submission" date="2021-03" db="EMBL/GenBank/DDBJ databases">
        <title>Evolutionary innovations through gain and loss of genes in the ectomycorrhizal Boletales.</title>
        <authorList>
            <person name="Wu G."/>
            <person name="Miyauchi S."/>
            <person name="Morin E."/>
            <person name="Yang Z.-L."/>
            <person name="Xu J."/>
            <person name="Martin F.M."/>
        </authorList>
    </citation>
    <scope>NUCLEOTIDE SEQUENCE</scope>
    <source>
        <strain evidence="1">BR01</strain>
    </source>
</reference>
<dbReference type="OrthoDB" id="3543113at2759"/>